<dbReference type="Proteomes" id="UP001433508">
    <property type="component" value="Unassembled WGS sequence"/>
</dbReference>
<evidence type="ECO:0000313" key="1">
    <source>
        <dbReference type="EMBL" id="KAK9235139.1"/>
    </source>
</evidence>
<reference evidence="2" key="1">
    <citation type="journal article" date="2024" name="Front. Bioeng. Biotechnol.">
        <title>Genome-scale model development and genomic sequencing of the oleaginous clade Lipomyces.</title>
        <authorList>
            <person name="Czajka J.J."/>
            <person name="Han Y."/>
            <person name="Kim J."/>
            <person name="Mondo S.J."/>
            <person name="Hofstad B.A."/>
            <person name="Robles A."/>
            <person name="Haridas S."/>
            <person name="Riley R."/>
            <person name="LaButti K."/>
            <person name="Pangilinan J."/>
            <person name="Andreopoulos W."/>
            <person name="Lipzen A."/>
            <person name="Yan J."/>
            <person name="Wang M."/>
            <person name="Ng V."/>
            <person name="Grigoriev I.V."/>
            <person name="Spatafora J.W."/>
            <person name="Magnuson J.K."/>
            <person name="Baker S.E."/>
            <person name="Pomraning K.R."/>
        </authorList>
    </citation>
    <scope>NUCLEOTIDE SEQUENCE [LARGE SCALE GENOMIC DNA]</scope>
    <source>
        <strain evidence="2">CBS 7786</strain>
    </source>
</reference>
<gene>
    <name evidence="1" type="ORF">V1525DRAFT_428047</name>
</gene>
<keyword evidence="2" id="KW-1185">Reference proteome</keyword>
<organism evidence="1 2">
    <name type="scientific">Lipomyces kononenkoae</name>
    <name type="common">Yeast</name>
    <dbReference type="NCBI Taxonomy" id="34357"/>
    <lineage>
        <taxon>Eukaryota</taxon>
        <taxon>Fungi</taxon>
        <taxon>Dikarya</taxon>
        <taxon>Ascomycota</taxon>
        <taxon>Saccharomycotina</taxon>
        <taxon>Lipomycetes</taxon>
        <taxon>Lipomycetales</taxon>
        <taxon>Lipomycetaceae</taxon>
        <taxon>Lipomyces</taxon>
    </lineage>
</organism>
<proteinExistence type="predicted"/>
<sequence length="395" mass="44455">MKAILLVAVSISSAFASPLVQRSPSTPAASVSYALPSFLTPVRPGPNPSYYVYPMKATFEIESFEEFDKQEDPDNPLAIYRDGGGSCNIGNRTIWFFCDTMGYDADDFKAMTDNSLAVAQTFNEPSLLADATSNTQYSYGWGPAVPFTSEEYPWRDWPSRRYAMWTYTNCVQVSENRAVQFFTLNKFSNRWTYSGLGNTMVTLDFDPASQMLTLTRPQQVTFPSTTYAYGSFASVVVHGVAFLYGLDTTYSAKRDVHVARVALSQISNLSKYQYYDASTKKWTSTQPDPTVRRQSAAVMSNFMPYSSGTVFYSEYHNAYLLVYFSNWADSTFRVSYAPSPVGPWTTGIRLWRRCASSVLPERRASRQSFVAALFVPEHVAHIYQSGQTSFQVNFD</sequence>
<comment type="caution">
    <text evidence="1">The sequence shown here is derived from an EMBL/GenBank/DDBJ whole genome shotgun (WGS) entry which is preliminary data.</text>
</comment>
<accession>A0ACC3SVH8</accession>
<name>A0ACC3SVH8_LIPKO</name>
<protein>
    <submittedName>
        <fullName evidence="1">Uncharacterized protein</fullName>
    </submittedName>
</protein>
<evidence type="ECO:0000313" key="2">
    <source>
        <dbReference type="Proteomes" id="UP001433508"/>
    </source>
</evidence>
<dbReference type="EMBL" id="MU971429">
    <property type="protein sequence ID" value="KAK9235139.1"/>
    <property type="molecule type" value="Genomic_DNA"/>
</dbReference>